<organism evidence="1 2">
    <name type="scientific">Dibothriocephalus latus</name>
    <name type="common">Fish tapeworm</name>
    <name type="synonym">Diphyllobothrium latum</name>
    <dbReference type="NCBI Taxonomy" id="60516"/>
    <lineage>
        <taxon>Eukaryota</taxon>
        <taxon>Metazoa</taxon>
        <taxon>Spiralia</taxon>
        <taxon>Lophotrochozoa</taxon>
        <taxon>Platyhelminthes</taxon>
        <taxon>Cestoda</taxon>
        <taxon>Eucestoda</taxon>
        <taxon>Diphyllobothriidea</taxon>
        <taxon>Diphyllobothriidae</taxon>
        <taxon>Dibothriocephalus</taxon>
    </lineage>
</organism>
<dbReference type="EMBL" id="UYRU01066722">
    <property type="protein sequence ID" value="VDN16687.1"/>
    <property type="molecule type" value="Genomic_DNA"/>
</dbReference>
<evidence type="ECO:0000313" key="2">
    <source>
        <dbReference type="Proteomes" id="UP000281553"/>
    </source>
</evidence>
<dbReference type="Proteomes" id="UP000281553">
    <property type="component" value="Unassembled WGS sequence"/>
</dbReference>
<name>A0A3P7LYI6_DIBLA</name>
<reference evidence="1 2" key="1">
    <citation type="submission" date="2018-11" db="EMBL/GenBank/DDBJ databases">
        <authorList>
            <consortium name="Pathogen Informatics"/>
        </authorList>
    </citation>
    <scope>NUCLEOTIDE SEQUENCE [LARGE SCALE GENOMIC DNA]</scope>
</reference>
<protein>
    <submittedName>
        <fullName evidence="1">Uncharacterized protein</fullName>
    </submittedName>
</protein>
<gene>
    <name evidence="1" type="ORF">DILT_LOCUS12518</name>
</gene>
<proteinExistence type="predicted"/>
<accession>A0A3P7LYI6</accession>
<dbReference type="AlphaFoldDB" id="A0A3P7LYI6"/>
<evidence type="ECO:0000313" key="1">
    <source>
        <dbReference type="EMBL" id="VDN16687.1"/>
    </source>
</evidence>
<keyword evidence="2" id="KW-1185">Reference proteome</keyword>
<sequence>MRLANNVCRIAQCYAKTGQADKAKEYAAKVLEFTETDEETKEYNEDGCYLLEVQITGWVLQEIEITEAKSHLKFCLSSPCSSSGKQNVATAICYYCIEIRFVRSPRPSAFISAQCSVAEFVMAD</sequence>